<dbReference type="GO" id="GO:0009308">
    <property type="term" value="P:amine metabolic process"/>
    <property type="evidence" value="ECO:0007669"/>
    <property type="project" value="InterPro"/>
</dbReference>
<dbReference type="SUPFAM" id="SSF49998">
    <property type="entry name" value="Amine oxidase catalytic domain"/>
    <property type="match status" value="1"/>
</dbReference>
<dbReference type="EMBL" id="OX365700">
    <property type="protein sequence ID" value="CAI4030465.1"/>
    <property type="molecule type" value="Genomic_DNA"/>
</dbReference>
<gene>
    <name evidence="1" type="ORF">DNFV4_00893</name>
</gene>
<keyword evidence="2" id="KW-1185">Reference proteome</keyword>
<dbReference type="KEGG" id="nti:DNFV4_00893"/>
<name>A0AA86MWN7_9BACT</name>
<reference evidence="1" key="1">
    <citation type="submission" date="2022-10" db="EMBL/GenBank/DDBJ databases">
        <authorList>
            <person name="Koch H."/>
        </authorList>
    </citation>
    <scope>NUCLEOTIDE SEQUENCE</scope>
    <source>
        <strain evidence="1">DNF</strain>
    </source>
</reference>
<dbReference type="InterPro" id="IPR036460">
    <property type="entry name" value="Cu_amine_oxidase_C_sf"/>
</dbReference>
<organism evidence="1 2">
    <name type="scientific">Nitrospira tepida</name>
    <dbReference type="NCBI Taxonomy" id="2973512"/>
    <lineage>
        <taxon>Bacteria</taxon>
        <taxon>Pseudomonadati</taxon>
        <taxon>Nitrospirota</taxon>
        <taxon>Nitrospiria</taxon>
        <taxon>Nitrospirales</taxon>
        <taxon>Nitrospiraceae</taxon>
        <taxon>Nitrospira</taxon>
    </lineage>
</organism>
<protein>
    <submittedName>
        <fullName evidence="1">Cu_amine_oxid domain-containing protein</fullName>
    </submittedName>
</protein>
<dbReference type="AlphaFoldDB" id="A0AA86MWN7"/>
<dbReference type="Gene3D" id="2.70.98.20">
    <property type="entry name" value="Copper amine oxidase, catalytic domain"/>
    <property type="match status" value="1"/>
</dbReference>
<accession>A0AA86MWN7</accession>
<dbReference type="RefSeq" id="WP_289267453.1">
    <property type="nucleotide sequence ID" value="NZ_OX365700.1"/>
</dbReference>
<dbReference type="Proteomes" id="UP001179121">
    <property type="component" value="Chromosome"/>
</dbReference>
<dbReference type="GO" id="GO:0005507">
    <property type="term" value="F:copper ion binding"/>
    <property type="evidence" value="ECO:0007669"/>
    <property type="project" value="InterPro"/>
</dbReference>
<evidence type="ECO:0000313" key="1">
    <source>
        <dbReference type="EMBL" id="CAI4030465.1"/>
    </source>
</evidence>
<evidence type="ECO:0000313" key="2">
    <source>
        <dbReference type="Proteomes" id="UP001179121"/>
    </source>
</evidence>
<sequence length="328" mass="37358">MKRTAVGIMVGAVIGVSLLLGARAWAEPSGGHIDWESWSLDWEVKGNTGLALRHVTYKNDLILGKASMPVLRVKYDKERVWWNPFSWFGSREETGRCGPFQDRLSWTNSIPITSCNGKKVCTREHTIEGLKWLELGLYARIGEYHIYQAWYLSADGEIHPVVQSRGLSCVTNHVHHPYWRLDFDVAGRGLDQVFVRNEGAPDEGWGPGWHKYTNEVNTFKQTATNRVWFVRDYPTGRGVWVIPGYGYEPIKDDGVRDEFSDRDVSIRRARADEDLPWLFGARGELAFDQDHEGVQEQDILFWYVAHLPHPAALGPTAWLAVGPVIRVE</sequence>
<proteinExistence type="predicted"/>
<dbReference type="GO" id="GO:0048038">
    <property type="term" value="F:quinone binding"/>
    <property type="evidence" value="ECO:0007669"/>
    <property type="project" value="InterPro"/>
</dbReference>
<dbReference type="GO" id="GO:0008131">
    <property type="term" value="F:primary methylamine oxidase activity"/>
    <property type="evidence" value="ECO:0007669"/>
    <property type="project" value="InterPro"/>
</dbReference>